<dbReference type="NCBIfam" id="NF006667">
    <property type="entry name" value="PRK09212.1"/>
    <property type="match status" value="1"/>
</dbReference>
<reference evidence="4" key="1">
    <citation type="submission" date="2021-07" db="EMBL/GenBank/DDBJ databases">
        <title>Zhongshania sp. CAU 1632 isolated from seawater.</title>
        <authorList>
            <person name="Kim W."/>
        </authorList>
    </citation>
    <scope>NUCLEOTIDE SEQUENCE</scope>
    <source>
        <strain evidence="4">CAU 1632</strain>
    </source>
</reference>
<proteinExistence type="predicted"/>
<evidence type="ECO:0000259" key="3">
    <source>
        <dbReference type="SMART" id="SM00861"/>
    </source>
</evidence>
<evidence type="ECO:0000313" key="4">
    <source>
        <dbReference type="EMBL" id="MBW2942513.1"/>
    </source>
</evidence>
<dbReference type="Proteomes" id="UP001166291">
    <property type="component" value="Unassembled WGS sequence"/>
</dbReference>
<name>A0ABS6VW19_9GAMM</name>
<sequence length="332" mass="35462">MSDKINFTQAYNRALDEAMAADPTVIMLGEDIGDKEGGGVFKVTGGLSTKYGTDRVRTTPISEQAIVGAAIGASLAGMKPVAEIMLMNFITVAMDMIVNHAAKLRFMSGGQTSVPITIRTRTGAGMSAAGQHSDMLEAWFCHTAGMKVVIPSTPADAVGLLRACIEDPDPCLFIEDALTRTVSGPAPEANHILPLGKANVEREGTDVSFISYGRPLQDMRKMVDRLAEEGISVEIVDLRTVSPLDTDTIVKSVNKTGRAVIAHEAVRSFGVGAEVAARIQEHCFAALKAPVLRVASKDVAVPFARKLEQEFLYKATDIEAAIRQTLEGSTSR</sequence>
<dbReference type="CDD" id="cd07036">
    <property type="entry name" value="TPP_PYR_E1-PDHc-beta_like"/>
    <property type="match status" value="1"/>
</dbReference>
<keyword evidence="5" id="KW-1185">Reference proteome</keyword>
<dbReference type="PANTHER" id="PTHR43257">
    <property type="entry name" value="PYRUVATE DEHYDROGENASE E1 COMPONENT BETA SUBUNIT"/>
    <property type="match status" value="1"/>
</dbReference>
<keyword evidence="2" id="KW-0786">Thiamine pyrophosphate</keyword>
<evidence type="ECO:0000313" key="5">
    <source>
        <dbReference type="Proteomes" id="UP001166291"/>
    </source>
</evidence>
<dbReference type="Pfam" id="PF02780">
    <property type="entry name" value="Transketolase_C"/>
    <property type="match status" value="1"/>
</dbReference>
<organism evidence="4 5">
    <name type="scientific">Zhongshania aquimaris</name>
    <dbReference type="NCBI Taxonomy" id="2857107"/>
    <lineage>
        <taxon>Bacteria</taxon>
        <taxon>Pseudomonadati</taxon>
        <taxon>Pseudomonadota</taxon>
        <taxon>Gammaproteobacteria</taxon>
        <taxon>Cellvibrionales</taxon>
        <taxon>Spongiibacteraceae</taxon>
        <taxon>Zhongshania</taxon>
    </lineage>
</organism>
<dbReference type="SMART" id="SM00861">
    <property type="entry name" value="Transket_pyr"/>
    <property type="match status" value="1"/>
</dbReference>
<gene>
    <name evidence="4" type="ORF">KXJ70_17075</name>
</gene>
<dbReference type="PANTHER" id="PTHR43257:SF2">
    <property type="entry name" value="PYRUVATE DEHYDROGENASE E1 COMPONENT SUBUNIT BETA"/>
    <property type="match status" value="1"/>
</dbReference>
<dbReference type="EMBL" id="JAHWDQ010000006">
    <property type="protein sequence ID" value="MBW2942513.1"/>
    <property type="molecule type" value="Genomic_DNA"/>
</dbReference>
<protein>
    <submittedName>
        <fullName evidence="4">Alpha-ketoacid dehydrogenase subunit beta</fullName>
    </submittedName>
</protein>
<dbReference type="RefSeq" id="WP_219044760.1">
    <property type="nucleotide sequence ID" value="NZ_JAHWDQ010000006.1"/>
</dbReference>
<evidence type="ECO:0000256" key="2">
    <source>
        <dbReference type="ARBA" id="ARBA00023052"/>
    </source>
</evidence>
<feature type="domain" description="Transketolase-like pyrimidine-binding" evidence="3">
    <location>
        <begin position="5"/>
        <end position="181"/>
    </location>
</feature>
<accession>A0ABS6VW19</accession>
<evidence type="ECO:0000256" key="1">
    <source>
        <dbReference type="ARBA" id="ARBA00001964"/>
    </source>
</evidence>
<comment type="cofactor">
    <cofactor evidence="1">
        <name>thiamine diphosphate</name>
        <dbReference type="ChEBI" id="CHEBI:58937"/>
    </cofactor>
</comment>
<dbReference type="Pfam" id="PF02779">
    <property type="entry name" value="Transket_pyr"/>
    <property type="match status" value="1"/>
</dbReference>
<dbReference type="InterPro" id="IPR033248">
    <property type="entry name" value="Transketolase_C"/>
</dbReference>
<dbReference type="InterPro" id="IPR005475">
    <property type="entry name" value="Transketolase-like_Pyr-bd"/>
</dbReference>
<comment type="caution">
    <text evidence="4">The sequence shown here is derived from an EMBL/GenBank/DDBJ whole genome shotgun (WGS) entry which is preliminary data.</text>
</comment>